<feature type="compositionally biased region" description="Acidic residues" evidence="1">
    <location>
        <begin position="1"/>
        <end position="10"/>
    </location>
</feature>
<comment type="caution">
    <text evidence="2">The sequence shown here is derived from an EMBL/GenBank/DDBJ whole genome shotgun (WGS) entry which is preliminary data.</text>
</comment>
<name>A0A8X6U5Q1_NEPPI</name>
<keyword evidence="3" id="KW-1185">Reference proteome</keyword>
<feature type="non-terminal residue" evidence="2">
    <location>
        <position position="1"/>
    </location>
</feature>
<evidence type="ECO:0000313" key="2">
    <source>
        <dbReference type="EMBL" id="GFT80897.1"/>
    </source>
</evidence>
<proteinExistence type="predicted"/>
<gene>
    <name evidence="2" type="ORF">NPIL_125121</name>
</gene>
<dbReference type="Proteomes" id="UP000887013">
    <property type="component" value="Unassembled WGS sequence"/>
</dbReference>
<evidence type="ECO:0000313" key="3">
    <source>
        <dbReference type="Proteomes" id="UP000887013"/>
    </source>
</evidence>
<evidence type="ECO:0000256" key="1">
    <source>
        <dbReference type="SAM" id="MobiDB-lite"/>
    </source>
</evidence>
<accession>A0A8X6U5Q1</accession>
<protein>
    <submittedName>
        <fullName evidence="2">Uncharacterized protein</fullName>
    </submittedName>
</protein>
<feature type="compositionally biased region" description="Basic and acidic residues" evidence="1">
    <location>
        <begin position="15"/>
        <end position="25"/>
    </location>
</feature>
<dbReference type="EMBL" id="BMAW01023044">
    <property type="protein sequence ID" value="GFT80897.1"/>
    <property type="molecule type" value="Genomic_DNA"/>
</dbReference>
<sequence>QTPVEADEADSQLIDGHETEETKNGDEIFSYYFQTYCDNINDINFDD</sequence>
<organism evidence="2 3">
    <name type="scientific">Nephila pilipes</name>
    <name type="common">Giant wood spider</name>
    <name type="synonym">Nephila maculata</name>
    <dbReference type="NCBI Taxonomy" id="299642"/>
    <lineage>
        <taxon>Eukaryota</taxon>
        <taxon>Metazoa</taxon>
        <taxon>Ecdysozoa</taxon>
        <taxon>Arthropoda</taxon>
        <taxon>Chelicerata</taxon>
        <taxon>Arachnida</taxon>
        <taxon>Araneae</taxon>
        <taxon>Araneomorphae</taxon>
        <taxon>Entelegynae</taxon>
        <taxon>Araneoidea</taxon>
        <taxon>Nephilidae</taxon>
        <taxon>Nephila</taxon>
    </lineage>
</organism>
<reference evidence="2" key="1">
    <citation type="submission" date="2020-08" db="EMBL/GenBank/DDBJ databases">
        <title>Multicomponent nature underlies the extraordinary mechanical properties of spider dragline silk.</title>
        <authorList>
            <person name="Kono N."/>
            <person name="Nakamura H."/>
            <person name="Mori M."/>
            <person name="Yoshida Y."/>
            <person name="Ohtoshi R."/>
            <person name="Malay A.D."/>
            <person name="Moran D.A.P."/>
            <person name="Tomita M."/>
            <person name="Numata K."/>
            <person name="Arakawa K."/>
        </authorList>
    </citation>
    <scope>NUCLEOTIDE SEQUENCE</scope>
</reference>
<feature type="region of interest" description="Disordered" evidence="1">
    <location>
        <begin position="1"/>
        <end position="25"/>
    </location>
</feature>
<dbReference type="AlphaFoldDB" id="A0A8X6U5Q1"/>